<sequence length="433" mass="50066">MPSNVQIYSPKSSAALSFVLDFVFDEFYGCGYEIISEVNDLDLDGVVINYSKAQIENAIQIIPNDYLFASDLKRFPEVEIAQWKELPVFFETQGSVPFDLFGAIFFLLSRIEEYTNRKRDAHNRFSAGISIFSTDFIQRPVIDEWLVELKNEFPNGAGLTFAERQFKWINTYDIDVAYAYRFRTFKHVISAAGRNILRSDFNSFFTRFKVLLGNKKDPYDTFAFQREVSEKYADETIYFFLLGDRSKYDRNLPYHNNGMKSLIQSSENFARIGIHPSYVSGEKPGQLSVEINRLSNIASKEIMASRQHFLRISMPSTFRNLIDSGISQDYSMGYADMPGFRSGTCTPHYFFDLERKSKTTLKIFPLVVMEGSLRDYLKLDQSQAQTMINMLMDRVKAVNGTFISLWHNDSLAGEEGNYWKDLYLEMAKSLKRK</sequence>
<protein>
    <recommendedName>
        <fullName evidence="1">DUF7033 domain-containing protein</fullName>
    </recommendedName>
</protein>
<dbReference type="InterPro" id="IPR054297">
    <property type="entry name" value="DUF7033"/>
</dbReference>
<proteinExistence type="predicted"/>
<feature type="domain" description="DUF7033" evidence="1">
    <location>
        <begin position="96"/>
        <end position="182"/>
    </location>
</feature>
<dbReference type="EMBL" id="JAAGVY010000007">
    <property type="protein sequence ID" value="NEN23012.1"/>
    <property type="molecule type" value="Genomic_DNA"/>
</dbReference>
<dbReference type="Proteomes" id="UP000486602">
    <property type="component" value="Unassembled WGS sequence"/>
</dbReference>
<dbReference type="RefSeq" id="WP_163283804.1">
    <property type="nucleotide sequence ID" value="NZ_JAAGVY010000007.1"/>
</dbReference>
<keyword evidence="3" id="KW-1185">Reference proteome</keyword>
<organism evidence="2 3">
    <name type="scientific">Cryomorpha ignava</name>
    <dbReference type="NCBI Taxonomy" id="101383"/>
    <lineage>
        <taxon>Bacteria</taxon>
        <taxon>Pseudomonadati</taxon>
        <taxon>Bacteroidota</taxon>
        <taxon>Flavobacteriia</taxon>
        <taxon>Flavobacteriales</taxon>
        <taxon>Cryomorphaceae</taxon>
        <taxon>Cryomorpha</taxon>
    </lineage>
</organism>
<evidence type="ECO:0000259" key="1">
    <source>
        <dbReference type="Pfam" id="PF23019"/>
    </source>
</evidence>
<name>A0A7K3WQ48_9FLAO</name>
<dbReference type="AlphaFoldDB" id="A0A7K3WQ48"/>
<dbReference type="CDD" id="cd10931">
    <property type="entry name" value="CE4_u7"/>
    <property type="match status" value="1"/>
</dbReference>
<gene>
    <name evidence="2" type="ORF">G3O08_05795</name>
</gene>
<accession>A0A7K3WQ48</accession>
<evidence type="ECO:0000313" key="3">
    <source>
        <dbReference type="Proteomes" id="UP000486602"/>
    </source>
</evidence>
<evidence type="ECO:0000313" key="2">
    <source>
        <dbReference type="EMBL" id="NEN23012.1"/>
    </source>
</evidence>
<reference evidence="2 3" key="1">
    <citation type="submission" date="2020-02" db="EMBL/GenBank/DDBJ databases">
        <title>Out from the shadows clarifying the taxonomy of the family Cryomorphaceae and related taxa by utilizing the GTDB taxonomic framework.</title>
        <authorList>
            <person name="Bowman J.P."/>
        </authorList>
    </citation>
    <scope>NUCLEOTIDE SEQUENCE [LARGE SCALE GENOMIC DNA]</scope>
    <source>
        <strain evidence="2 3">QSSC 1-22</strain>
    </source>
</reference>
<comment type="caution">
    <text evidence="2">The sequence shown here is derived from an EMBL/GenBank/DDBJ whole genome shotgun (WGS) entry which is preliminary data.</text>
</comment>
<dbReference type="Pfam" id="PF23019">
    <property type="entry name" value="DUF7033"/>
    <property type="match status" value="1"/>
</dbReference>